<evidence type="ECO:0000259" key="1">
    <source>
        <dbReference type="PROSITE" id="PS50076"/>
    </source>
</evidence>
<dbReference type="GO" id="GO:0006457">
    <property type="term" value="P:protein folding"/>
    <property type="evidence" value="ECO:0007669"/>
    <property type="project" value="InterPro"/>
</dbReference>
<dbReference type="AlphaFoldDB" id="A0A2U1QE32"/>
<evidence type="ECO:0000313" key="2">
    <source>
        <dbReference type="EMBL" id="PWA96260.1"/>
    </source>
</evidence>
<protein>
    <submittedName>
        <fullName evidence="2">DnaJ protein 2</fullName>
    </submittedName>
</protein>
<dbReference type="Gene3D" id="1.10.287.110">
    <property type="entry name" value="DnaJ domain"/>
    <property type="match status" value="1"/>
</dbReference>
<gene>
    <name evidence="2" type="ORF">CTI12_AA030350</name>
</gene>
<dbReference type="STRING" id="35608.A0A2U1QE32"/>
<name>A0A2U1QE32_ARTAN</name>
<accession>A0A2U1QE32</accession>
<comment type="caution">
    <text evidence="2">The sequence shown here is derived from an EMBL/GenBank/DDBJ whole genome shotgun (WGS) entry which is preliminary data.</text>
</comment>
<proteinExistence type="predicted"/>
<dbReference type="PRINTS" id="PR00625">
    <property type="entry name" value="JDOMAIN"/>
</dbReference>
<reference evidence="2 3" key="1">
    <citation type="journal article" date="2018" name="Mol. Plant">
        <title>The genome of Artemisia annua provides insight into the evolution of Asteraceae family and artemisinin biosynthesis.</title>
        <authorList>
            <person name="Shen Q."/>
            <person name="Zhang L."/>
            <person name="Liao Z."/>
            <person name="Wang S."/>
            <person name="Yan T."/>
            <person name="Shi P."/>
            <person name="Liu M."/>
            <person name="Fu X."/>
            <person name="Pan Q."/>
            <person name="Wang Y."/>
            <person name="Lv Z."/>
            <person name="Lu X."/>
            <person name="Zhang F."/>
            <person name="Jiang W."/>
            <person name="Ma Y."/>
            <person name="Chen M."/>
            <person name="Hao X."/>
            <person name="Li L."/>
            <person name="Tang Y."/>
            <person name="Lv G."/>
            <person name="Zhou Y."/>
            <person name="Sun X."/>
            <person name="Brodelius P.E."/>
            <person name="Rose J.K.C."/>
            <person name="Tang K."/>
        </authorList>
    </citation>
    <scope>NUCLEOTIDE SEQUENCE [LARGE SCALE GENOMIC DNA]</scope>
    <source>
        <strain evidence="3">cv. Huhao1</strain>
        <tissue evidence="2">Leaf</tissue>
    </source>
</reference>
<dbReference type="PROSITE" id="PS50076">
    <property type="entry name" value="DNAJ_2"/>
    <property type="match status" value="1"/>
</dbReference>
<dbReference type="InterPro" id="IPR036869">
    <property type="entry name" value="J_dom_sf"/>
</dbReference>
<dbReference type="InterPro" id="IPR001623">
    <property type="entry name" value="DnaJ_domain"/>
</dbReference>
<feature type="domain" description="J" evidence="1">
    <location>
        <begin position="43"/>
        <end position="125"/>
    </location>
</feature>
<keyword evidence="3" id="KW-1185">Reference proteome</keyword>
<evidence type="ECO:0000313" key="3">
    <source>
        <dbReference type="Proteomes" id="UP000245207"/>
    </source>
</evidence>
<dbReference type="EMBL" id="PKPP01000188">
    <property type="protein sequence ID" value="PWA96260.1"/>
    <property type="molecule type" value="Genomic_DNA"/>
</dbReference>
<dbReference type="GO" id="GO:0030544">
    <property type="term" value="F:Hsp70 protein binding"/>
    <property type="evidence" value="ECO:0007669"/>
    <property type="project" value="InterPro"/>
</dbReference>
<sequence length="158" mass="18045">MSWVRWDKVLNNFDCGTLIISNIKRRTWDYLKSGGGGLERNRNHYGLESLKVYTGLMAGLEKMVSSKVQRLKKRWTLGEFESRRPLRRGNFGHVHLSRRKRFKELVEAYKILSDPEKHEIYDQYGEDALKEGMGGGGGGHGPFDIFQSFFDGGGSSRG</sequence>
<dbReference type="PANTHER" id="PTHR43888">
    <property type="entry name" value="DNAJ-LIKE-2, ISOFORM A-RELATED"/>
    <property type="match status" value="1"/>
</dbReference>
<organism evidence="2 3">
    <name type="scientific">Artemisia annua</name>
    <name type="common">Sweet wormwood</name>
    <dbReference type="NCBI Taxonomy" id="35608"/>
    <lineage>
        <taxon>Eukaryota</taxon>
        <taxon>Viridiplantae</taxon>
        <taxon>Streptophyta</taxon>
        <taxon>Embryophyta</taxon>
        <taxon>Tracheophyta</taxon>
        <taxon>Spermatophyta</taxon>
        <taxon>Magnoliopsida</taxon>
        <taxon>eudicotyledons</taxon>
        <taxon>Gunneridae</taxon>
        <taxon>Pentapetalae</taxon>
        <taxon>asterids</taxon>
        <taxon>campanulids</taxon>
        <taxon>Asterales</taxon>
        <taxon>Asteraceae</taxon>
        <taxon>Asteroideae</taxon>
        <taxon>Anthemideae</taxon>
        <taxon>Artemisiinae</taxon>
        <taxon>Artemisia</taxon>
    </lineage>
</organism>
<dbReference type="InterPro" id="IPR044713">
    <property type="entry name" value="DNJA1/2-like"/>
</dbReference>
<dbReference type="OrthoDB" id="1745847at2759"/>
<dbReference type="Proteomes" id="UP000245207">
    <property type="component" value="Unassembled WGS sequence"/>
</dbReference>
<dbReference type="SUPFAM" id="SSF46565">
    <property type="entry name" value="Chaperone J-domain"/>
    <property type="match status" value="1"/>
</dbReference>